<evidence type="ECO:0000313" key="1">
    <source>
        <dbReference type="EMBL" id="TKC16835.1"/>
    </source>
</evidence>
<accession>A0A4U1D369</accession>
<name>A0A4U1D369_9BACI</name>
<sequence length="255" mass="27716">MAKCLSRFFNNGIIHNTLLKYTKKPATKIASSINRGWGAFKDSSIYSGLNGATTTVFDGVTQWKENGTIDWKKAGKRAAITIATTMVLVGAGTYFAPKFVIHSCACDDPAITKISQKANGAEDSVADKGKADFYVTPSGDAVPSTGYRYMSKDAPYIDQLSKTKVIPVNSNGTYFSFNKFDSPAPGKLQVPHDASIRGSFDTLQIIDDIRIPNGNWGKANYLEPLTKDFPEYGPGGATQAITKLQIKLERINKLP</sequence>
<dbReference type="EMBL" id="SWBM01000002">
    <property type="protein sequence ID" value="TKC16835.1"/>
    <property type="molecule type" value="Genomic_DNA"/>
</dbReference>
<gene>
    <name evidence="1" type="ORF">FA727_12260</name>
</gene>
<dbReference type="OrthoDB" id="41445at2"/>
<proteinExistence type="predicted"/>
<protein>
    <submittedName>
        <fullName evidence="1">Uncharacterized protein</fullName>
    </submittedName>
</protein>
<comment type="caution">
    <text evidence="1">The sequence shown here is derived from an EMBL/GenBank/DDBJ whole genome shotgun (WGS) entry which is preliminary data.</text>
</comment>
<dbReference type="AlphaFoldDB" id="A0A4U1D369"/>
<dbReference type="Proteomes" id="UP000307756">
    <property type="component" value="Unassembled WGS sequence"/>
</dbReference>
<keyword evidence="2" id="KW-1185">Reference proteome</keyword>
<evidence type="ECO:0000313" key="2">
    <source>
        <dbReference type="Proteomes" id="UP000307756"/>
    </source>
</evidence>
<organism evidence="1 2">
    <name type="scientific">Robertmurraya kyonggiensis</name>
    <dbReference type="NCBI Taxonomy" id="1037680"/>
    <lineage>
        <taxon>Bacteria</taxon>
        <taxon>Bacillati</taxon>
        <taxon>Bacillota</taxon>
        <taxon>Bacilli</taxon>
        <taxon>Bacillales</taxon>
        <taxon>Bacillaceae</taxon>
        <taxon>Robertmurraya</taxon>
    </lineage>
</organism>
<reference evidence="1 2" key="1">
    <citation type="journal article" date="2011" name="J. Microbiol.">
        <title>Bacillus kyonggiensis sp. nov., isolated from soil of a lettuce field.</title>
        <authorList>
            <person name="Dong K."/>
            <person name="Lee S."/>
        </authorList>
    </citation>
    <scope>NUCLEOTIDE SEQUENCE [LARGE SCALE GENOMIC DNA]</scope>
    <source>
        <strain evidence="1 2">NB22</strain>
    </source>
</reference>
<dbReference type="RefSeq" id="WP_136831241.1">
    <property type="nucleotide sequence ID" value="NZ_SWBM01000002.1"/>
</dbReference>